<dbReference type="HAMAP" id="MF_00775">
    <property type="entry name" value="UPF0311"/>
    <property type="match status" value="1"/>
</dbReference>
<evidence type="ECO:0000313" key="3">
    <source>
        <dbReference type="Proteomes" id="UP000186609"/>
    </source>
</evidence>
<dbReference type="RefSeq" id="WP_076202009.1">
    <property type="nucleotide sequence ID" value="NZ_CP019236.1"/>
</dbReference>
<dbReference type="EMBL" id="CP019236">
    <property type="protein sequence ID" value="APW39554.1"/>
    <property type="molecule type" value="Genomic_DNA"/>
</dbReference>
<organism evidence="2 3">
    <name type="scientific">Rhodoferax koreensis</name>
    <dbReference type="NCBI Taxonomy" id="1842727"/>
    <lineage>
        <taxon>Bacteria</taxon>
        <taxon>Pseudomonadati</taxon>
        <taxon>Pseudomonadota</taxon>
        <taxon>Betaproteobacteria</taxon>
        <taxon>Burkholderiales</taxon>
        <taxon>Comamonadaceae</taxon>
        <taxon>Rhodoferax</taxon>
    </lineage>
</organism>
<dbReference type="KEGG" id="rhy:RD110_21985"/>
<accession>A0A1P8K0L7</accession>
<dbReference type="OrthoDB" id="5294829at2"/>
<evidence type="ECO:0000256" key="1">
    <source>
        <dbReference type="HAMAP-Rule" id="MF_00775"/>
    </source>
</evidence>
<sequence length="164" mass="18110">MSELDLSKLPVALQTVSTRPLFVMRLDVRPIIPIGITPGVNRRIGTVPGGEFFGDRLSGTVLDGGADWQAVRSDGSTSLDVRLVLRTDDEALITMNYRGLRHGPVDVIRRMEAGEAVDAADYYFRIGPMFETADPRYDYLNRILAVGIGHRRAGGPVYSIFEML</sequence>
<proteinExistence type="inferred from homology"/>
<name>A0A1P8K0L7_9BURK</name>
<reference evidence="2 3" key="1">
    <citation type="submission" date="2017-01" db="EMBL/GenBank/DDBJ databases">
        <authorList>
            <person name="Mah S.A."/>
            <person name="Swanson W.J."/>
            <person name="Moy G.W."/>
            <person name="Vacquier V.D."/>
        </authorList>
    </citation>
    <scope>NUCLEOTIDE SEQUENCE [LARGE SCALE GENOMIC DNA]</scope>
    <source>
        <strain evidence="2 3">DCY110</strain>
    </source>
</reference>
<protein>
    <recommendedName>
        <fullName evidence="1">UPF0311 protein RD110_21985</fullName>
    </recommendedName>
</protein>
<gene>
    <name evidence="2" type="ORF">RD110_21985</name>
</gene>
<comment type="similarity">
    <text evidence="1">Belongs to the UPF0311 family.</text>
</comment>
<dbReference type="Proteomes" id="UP000186609">
    <property type="component" value="Chromosome"/>
</dbReference>
<dbReference type="Pfam" id="PF11578">
    <property type="entry name" value="DUF3237"/>
    <property type="match status" value="1"/>
</dbReference>
<dbReference type="Gene3D" id="2.40.160.20">
    <property type="match status" value="1"/>
</dbReference>
<dbReference type="PANTHER" id="PTHR37315">
    <property type="entry name" value="UPF0311 PROTEIN BLR7842"/>
    <property type="match status" value="1"/>
</dbReference>
<keyword evidence="3" id="KW-1185">Reference proteome</keyword>
<dbReference type="PANTHER" id="PTHR37315:SF1">
    <property type="entry name" value="UPF0311 PROTEIN BLR7842"/>
    <property type="match status" value="1"/>
</dbReference>
<evidence type="ECO:0000313" key="2">
    <source>
        <dbReference type="EMBL" id="APW39554.1"/>
    </source>
</evidence>
<dbReference type="STRING" id="1842727.RD110_21985"/>
<dbReference type="AlphaFoldDB" id="A0A1P8K0L7"/>
<dbReference type="InterPro" id="IPR020915">
    <property type="entry name" value="UPF0311"/>
</dbReference>